<dbReference type="GO" id="GO:0016787">
    <property type="term" value="F:hydrolase activity"/>
    <property type="evidence" value="ECO:0007669"/>
    <property type="project" value="UniProtKB-KW"/>
</dbReference>
<dbReference type="SUPFAM" id="SSF53474">
    <property type="entry name" value="alpha/beta-Hydrolases"/>
    <property type="match status" value="1"/>
</dbReference>
<feature type="domain" description="AB hydrolase-1" evidence="1">
    <location>
        <begin position="24"/>
        <end position="262"/>
    </location>
</feature>
<dbReference type="AlphaFoldDB" id="A0AAU2VFM4"/>
<keyword evidence="2" id="KW-0378">Hydrolase</keyword>
<dbReference type="PRINTS" id="PR00111">
    <property type="entry name" value="ABHYDROLASE"/>
</dbReference>
<dbReference type="InterPro" id="IPR029058">
    <property type="entry name" value="AB_hydrolase_fold"/>
</dbReference>
<dbReference type="InterPro" id="IPR050471">
    <property type="entry name" value="AB_hydrolase"/>
</dbReference>
<organism evidence="2">
    <name type="scientific">Streptomyces sp. NBC_00003</name>
    <dbReference type="NCBI Taxonomy" id="2903608"/>
    <lineage>
        <taxon>Bacteria</taxon>
        <taxon>Bacillati</taxon>
        <taxon>Actinomycetota</taxon>
        <taxon>Actinomycetes</taxon>
        <taxon>Kitasatosporales</taxon>
        <taxon>Streptomycetaceae</taxon>
        <taxon>Streptomyces</taxon>
    </lineage>
</organism>
<gene>
    <name evidence="2" type="ORF">OG549_38480</name>
</gene>
<accession>A0AAU2VFM4</accession>
<name>A0AAU2VFM4_9ACTN</name>
<dbReference type="Pfam" id="PF00561">
    <property type="entry name" value="Abhydrolase_1"/>
    <property type="match status" value="1"/>
</dbReference>
<dbReference type="Gene3D" id="3.40.50.1820">
    <property type="entry name" value="alpha/beta hydrolase"/>
    <property type="match status" value="1"/>
</dbReference>
<dbReference type="InterPro" id="IPR000073">
    <property type="entry name" value="AB_hydrolase_1"/>
</dbReference>
<dbReference type="EMBL" id="CP108318">
    <property type="protein sequence ID" value="WTW66053.1"/>
    <property type="molecule type" value="Genomic_DNA"/>
</dbReference>
<dbReference type="PANTHER" id="PTHR43433:SF5">
    <property type="entry name" value="AB HYDROLASE-1 DOMAIN-CONTAINING PROTEIN"/>
    <property type="match status" value="1"/>
</dbReference>
<proteinExistence type="predicted"/>
<dbReference type="PANTHER" id="PTHR43433">
    <property type="entry name" value="HYDROLASE, ALPHA/BETA FOLD FAMILY PROTEIN"/>
    <property type="match status" value="1"/>
</dbReference>
<reference evidence="2" key="1">
    <citation type="submission" date="2022-10" db="EMBL/GenBank/DDBJ databases">
        <title>The complete genomes of actinobacterial strains from the NBC collection.</title>
        <authorList>
            <person name="Joergensen T.S."/>
            <person name="Alvarez Arevalo M."/>
            <person name="Sterndorff E.B."/>
            <person name="Faurdal D."/>
            <person name="Vuksanovic O."/>
            <person name="Mourched A.-S."/>
            <person name="Charusanti P."/>
            <person name="Shaw S."/>
            <person name="Blin K."/>
            <person name="Weber T."/>
        </authorList>
    </citation>
    <scope>NUCLEOTIDE SEQUENCE</scope>
    <source>
        <strain evidence="2">NBC_00003</strain>
    </source>
</reference>
<evidence type="ECO:0000259" key="1">
    <source>
        <dbReference type="Pfam" id="PF00561"/>
    </source>
</evidence>
<evidence type="ECO:0000313" key="2">
    <source>
        <dbReference type="EMBL" id="WTW66053.1"/>
    </source>
</evidence>
<protein>
    <submittedName>
        <fullName evidence="2">Alpha/beta hydrolase</fullName>
    </submittedName>
</protein>
<sequence length="276" mass="29613">MPYFESTTDHTRLHFVDYGPASGPVIVFVNSSYFSTEMWEYQMLPLAAEGFRCVGLDRRGHGRSEDAWGGFDLDTLAGDLGALLDHLGLLDVTLVGHSFGTAEVVRHLTLSGGERVARAVLVSGVAPGPARSSDHAEGLDPELIRTFNETFRQDRAKFFADGADAFFARHLPGPAVSDAYVAHMVDLCRGATARAGTALNDLLPSLNLVPELAKIGCPVLVVHGSADASAPLHLTGRRAAALIPDATLHVYENAGHGLFATHADRLNEDLRTFART</sequence>